<dbReference type="Proteomes" id="UP000028582">
    <property type="component" value="Unassembled WGS sequence"/>
</dbReference>
<feature type="chain" id="PRO_5044963980" description="RxLR effector protein" evidence="5">
    <location>
        <begin position="22"/>
        <end position="115"/>
    </location>
</feature>
<dbReference type="InterPro" id="IPR031825">
    <property type="entry name" value="RXLR"/>
</dbReference>
<protein>
    <recommendedName>
        <fullName evidence="5">RxLR effector protein</fullName>
    </recommendedName>
</protein>
<dbReference type="AlphaFoldDB" id="A0A080Z4C1"/>
<dbReference type="EMBL" id="ANJA01003764">
    <property type="protein sequence ID" value="ETO61482.1"/>
    <property type="molecule type" value="Genomic_DNA"/>
</dbReference>
<gene>
    <name evidence="6" type="ORF">F444_20507</name>
</gene>
<sequence length="115" mass="12491">MRLTNIFSVTIVAILHSGSTALPLITDPKTLVASDASTDVVALLQTNGGRLLRRVGYDDESEIEEERGFGEVKKAASKLNPVKAAEKTAKLKESIKEAAEHAAWLEKMRETIGKD</sequence>
<comment type="function">
    <text evidence="5">Effector that suppresses plant defense responses during pathogen infection.</text>
</comment>
<evidence type="ECO:0000313" key="7">
    <source>
        <dbReference type="Proteomes" id="UP000028582"/>
    </source>
</evidence>
<comment type="domain">
    <text evidence="5">The RxLR-dEER motif acts to carry the protein into the host cell cytoplasm through binding to cell surface phosphatidylinositol-3-phosphate.</text>
</comment>
<comment type="caution">
    <text evidence="6">The sequence shown here is derived from an EMBL/GenBank/DDBJ whole genome shotgun (WGS) entry which is preliminary data.</text>
</comment>
<evidence type="ECO:0000313" key="6">
    <source>
        <dbReference type="EMBL" id="ETO61482.1"/>
    </source>
</evidence>
<accession>A0A080Z4C1</accession>
<evidence type="ECO:0000256" key="3">
    <source>
        <dbReference type="ARBA" id="ARBA00022525"/>
    </source>
</evidence>
<keyword evidence="3 5" id="KW-0964">Secreted</keyword>
<keyword evidence="4 5" id="KW-0732">Signal</keyword>
<evidence type="ECO:0000256" key="5">
    <source>
        <dbReference type="RuleBase" id="RU367124"/>
    </source>
</evidence>
<comment type="subcellular location">
    <subcellularLocation>
        <location evidence="1 5">Secreted</location>
    </subcellularLocation>
</comment>
<name>A0A080Z4C1_PHYNI</name>
<organism evidence="6 7">
    <name type="scientific">Phytophthora nicotianae P1976</name>
    <dbReference type="NCBI Taxonomy" id="1317066"/>
    <lineage>
        <taxon>Eukaryota</taxon>
        <taxon>Sar</taxon>
        <taxon>Stramenopiles</taxon>
        <taxon>Oomycota</taxon>
        <taxon>Peronosporomycetes</taxon>
        <taxon>Peronosporales</taxon>
        <taxon>Peronosporaceae</taxon>
        <taxon>Phytophthora</taxon>
    </lineage>
</organism>
<evidence type="ECO:0000256" key="4">
    <source>
        <dbReference type="ARBA" id="ARBA00022729"/>
    </source>
</evidence>
<dbReference type="Pfam" id="PF16810">
    <property type="entry name" value="RXLR"/>
    <property type="match status" value="1"/>
</dbReference>
<evidence type="ECO:0000256" key="2">
    <source>
        <dbReference type="ARBA" id="ARBA00010400"/>
    </source>
</evidence>
<reference evidence="6 7" key="1">
    <citation type="submission" date="2013-11" db="EMBL/GenBank/DDBJ databases">
        <title>The Genome Sequence of Phytophthora parasitica P1976.</title>
        <authorList>
            <consortium name="The Broad Institute Genomics Platform"/>
            <person name="Russ C."/>
            <person name="Tyler B."/>
            <person name="Panabieres F."/>
            <person name="Shan W."/>
            <person name="Tripathy S."/>
            <person name="Grunwald N."/>
            <person name="Machado M."/>
            <person name="Johnson C.S."/>
            <person name="Walker B."/>
            <person name="Young S."/>
            <person name="Zeng Q."/>
            <person name="Gargeya S."/>
            <person name="Fitzgerald M."/>
            <person name="Haas B."/>
            <person name="Abouelleil A."/>
            <person name="Allen A.W."/>
            <person name="Alvarado L."/>
            <person name="Arachchi H.M."/>
            <person name="Berlin A.M."/>
            <person name="Chapman S.B."/>
            <person name="Gainer-Dewar J."/>
            <person name="Goldberg J."/>
            <person name="Griggs A."/>
            <person name="Gujja S."/>
            <person name="Hansen M."/>
            <person name="Howarth C."/>
            <person name="Imamovic A."/>
            <person name="Ireland A."/>
            <person name="Larimer J."/>
            <person name="McCowan C."/>
            <person name="Murphy C."/>
            <person name="Pearson M."/>
            <person name="Poon T.W."/>
            <person name="Priest M."/>
            <person name="Roberts A."/>
            <person name="Saif S."/>
            <person name="Shea T."/>
            <person name="Sisk P."/>
            <person name="Sykes S."/>
            <person name="Wortman J."/>
            <person name="Nusbaum C."/>
            <person name="Birren B."/>
        </authorList>
    </citation>
    <scope>NUCLEOTIDE SEQUENCE [LARGE SCALE GENOMIC DNA]</scope>
    <source>
        <strain evidence="6 7">P1976</strain>
    </source>
</reference>
<comment type="similarity">
    <text evidence="2 5">Belongs to the RxLR effector family.</text>
</comment>
<evidence type="ECO:0000256" key="1">
    <source>
        <dbReference type="ARBA" id="ARBA00004613"/>
    </source>
</evidence>
<proteinExistence type="inferred from homology"/>
<feature type="signal peptide" evidence="5">
    <location>
        <begin position="1"/>
        <end position="21"/>
    </location>
</feature>